<evidence type="ECO:0000313" key="1">
    <source>
        <dbReference type="EMBL" id="GBM44665.1"/>
    </source>
</evidence>
<protein>
    <submittedName>
        <fullName evidence="1">Uncharacterized protein</fullName>
    </submittedName>
</protein>
<evidence type="ECO:0000313" key="2">
    <source>
        <dbReference type="Proteomes" id="UP000499080"/>
    </source>
</evidence>
<dbReference type="Proteomes" id="UP000499080">
    <property type="component" value="Unassembled WGS sequence"/>
</dbReference>
<name>A0A4Y2FW45_ARAVE</name>
<gene>
    <name evidence="1" type="ORF">AVEN_214194_1</name>
</gene>
<proteinExistence type="predicted"/>
<reference evidence="1 2" key="1">
    <citation type="journal article" date="2019" name="Sci. Rep.">
        <title>Orb-weaving spider Araneus ventricosus genome elucidates the spidroin gene catalogue.</title>
        <authorList>
            <person name="Kono N."/>
            <person name="Nakamura H."/>
            <person name="Ohtoshi R."/>
            <person name="Moran D.A.P."/>
            <person name="Shinohara A."/>
            <person name="Yoshida Y."/>
            <person name="Fujiwara M."/>
            <person name="Mori M."/>
            <person name="Tomita M."/>
            <person name="Arakawa K."/>
        </authorList>
    </citation>
    <scope>NUCLEOTIDE SEQUENCE [LARGE SCALE GENOMIC DNA]</scope>
</reference>
<dbReference type="AlphaFoldDB" id="A0A4Y2FW45"/>
<keyword evidence="2" id="KW-1185">Reference proteome</keyword>
<dbReference type="EMBL" id="BGPR01001072">
    <property type="protein sequence ID" value="GBM44665.1"/>
    <property type="molecule type" value="Genomic_DNA"/>
</dbReference>
<accession>A0A4Y2FW45</accession>
<sequence>MQSIETLSQFKLIKSNYESTMETKEGPNFWTQCQKIREDSKTEEYDKYQRLIQWSSTWSLPPTSTTFGSSRPLLFSVTSQQEVTLRSFRVKSAGAR</sequence>
<organism evidence="1 2">
    <name type="scientific">Araneus ventricosus</name>
    <name type="common">Orbweaver spider</name>
    <name type="synonym">Epeira ventricosa</name>
    <dbReference type="NCBI Taxonomy" id="182803"/>
    <lineage>
        <taxon>Eukaryota</taxon>
        <taxon>Metazoa</taxon>
        <taxon>Ecdysozoa</taxon>
        <taxon>Arthropoda</taxon>
        <taxon>Chelicerata</taxon>
        <taxon>Arachnida</taxon>
        <taxon>Araneae</taxon>
        <taxon>Araneomorphae</taxon>
        <taxon>Entelegynae</taxon>
        <taxon>Araneoidea</taxon>
        <taxon>Araneidae</taxon>
        <taxon>Araneus</taxon>
    </lineage>
</organism>
<comment type="caution">
    <text evidence="1">The sequence shown here is derived from an EMBL/GenBank/DDBJ whole genome shotgun (WGS) entry which is preliminary data.</text>
</comment>